<name>A0A075ATL6_ROZAC</name>
<dbReference type="PANTHER" id="PTHR13213">
    <property type="entry name" value="MYB-BINDING PROTEIN 1A FAMILY MEMBER"/>
    <property type="match status" value="1"/>
</dbReference>
<dbReference type="OrthoDB" id="342531at2759"/>
<dbReference type="HOGENOM" id="CLU_1109283_0_0_1"/>
<dbReference type="InterPro" id="IPR007015">
    <property type="entry name" value="DNA_pol_V/MYBBP1A"/>
</dbReference>
<comment type="subcellular location">
    <subcellularLocation>
        <location evidence="1">Nucleus</location>
    </subcellularLocation>
</comment>
<dbReference type="STRING" id="988480.A0A075ATL6"/>
<dbReference type="GO" id="GO:0003677">
    <property type="term" value="F:DNA binding"/>
    <property type="evidence" value="ECO:0007669"/>
    <property type="project" value="InterPro"/>
</dbReference>
<protein>
    <submittedName>
        <fullName evidence="3">Uncharacterized protein</fullName>
    </submittedName>
</protein>
<organism evidence="3 4">
    <name type="scientific">Rozella allomycis (strain CSF55)</name>
    <dbReference type="NCBI Taxonomy" id="988480"/>
    <lineage>
        <taxon>Eukaryota</taxon>
        <taxon>Fungi</taxon>
        <taxon>Fungi incertae sedis</taxon>
        <taxon>Cryptomycota</taxon>
        <taxon>Cryptomycota incertae sedis</taxon>
        <taxon>Rozella</taxon>
    </lineage>
</organism>
<accession>A0A075ATL6</accession>
<dbReference type="GO" id="GO:0005730">
    <property type="term" value="C:nucleolus"/>
    <property type="evidence" value="ECO:0007669"/>
    <property type="project" value="InterPro"/>
</dbReference>
<dbReference type="GO" id="GO:0006355">
    <property type="term" value="P:regulation of DNA-templated transcription"/>
    <property type="evidence" value="ECO:0007669"/>
    <property type="project" value="InterPro"/>
</dbReference>
<evidence type="ECO:0000256" key="1">
    <source>
        <dbReference type="ARBA" id="ARBA00004123"/>
    </source>
</evidence>
<gene>
    <name evidence="3" type="ORF">O9G_006272</name>
</gene>
<feature type="non-terminal residue" evidence="3">
    <location>
        <position position="251"/>
    </location>
</feature>
<keyword evidence="4" id="KW-1185">Reference proteome</keyword>
<keyword evidence="2" id="KW-0539">Nucleus</keyword>
<dbReference type="Pfam" id="PF04931">
    <property type="entry name" value="DNA_pol_phi"/>
    <property type="match status" value="1"/>
</dbReference>
<dbReference type="PANTHER" id="PTHR13213:SF2">
    <property type="entry name" value="MYB-BINDING PROTEIN 1A"/>
    <property type="match status" value="1"/>
</dbReference>
<dbReference type="EMBL" id="KE561204">
    <property type="protein sequence ID" value="EPZ31897.1"/>
    <property type="molecule type" value="Genomic_DNA"/>
</dbReference>
<evidence type="ECO:0000313" key="4">
    <source>
        <dbReference type="Proteomes" id="UP000030755"/>
    </source>
</evidence>
<dbReference type="Proteomes" id="UP000030755">
    <property type="component" value="Unassembled WGS sequence"/>
</dbReference>
<reference evidence="3 4" key="1">
    <citation type="journal article" date="2013" name="Curr. Biol.">
        <title>Shared signatures of parasitism and phylogenomics unite Cryptomycota and microsporidia.</title>
        <authorList>
            <person name="James T.Y."/>
            <person name="Pelin A."/>
            <person name="Bonen L."/>
            <person name="Ahrendt S."/>
            <person name="Sain D."/>
            <person name="Corradi N."/>
            <person name="Stajich J.E."/>
        </authorList>
    </citation>
    <scope>NUCLEOTIDE SEQUENCE [LARGE SCALE GENOMIC DNA]</scope>
    <source>
        <strain evidence="3 4">CSF55</strain>
    </source>
</reference>
<sequence length="251" mass="29702">MKHILQYWSRNESILYSVTNVLMKKIVNVKEKREIILQSLLTKPQLINKIFELFKDEMKQVCEFVMNNEMLNCELAMQMIKYVDCESEEYLKILEYLAKNADEGLKDKFLISVIQRKQFKVIPEISKTIFRTLDSEISKKILMKMKKSKDEYFNLLYFTILYQKREMKEEFEDLKKCYSIIVEKKKEKDIKAVDVIVEYLISLISNESQLLRNIADLCFNHFCSEMTLESISSIMNVLQGDVEGEGDDEGE</sequence>
<proteinExistence type="predicted"/>
<dbReference type="AlphaFoldDB" id="A0A075ATL6"/>
<evidence type="ECO:0000313" key="3">
    <source>
        <dbReference type="EMBL" id="EPZ31897.1"/>
    </source>
</evidence>
<evidence type="ECO:0000256" key="2">
    <source>
        <dbReference type="ARBA" id="ARBA00023242"/>
    </source>
</evidence>